<organism evidence="2 3">
    <name type="scientific">Reticulomyxa filosa</name>
    <dbReference type="NCBI Taxonomy" id="46433"/>
    <lineage>
        <taxon>Eukaryota</taxon>
        <taxon>Sar</taxon>
        <taxon>Rhizaria</taxon>
        <taxon>Retaria</taxon>
        <taxon>Foraminifera</taxon>
        <taxon>Monothalamids</taxon>
        <taxon>Reticulomyxidae</taxon>
        <taxon>Reticulomyxa</taxon>
    </lineage>
</organism>
<dbReference type="PANTHER" id="PTHR22796:SF1">
    <property type="entry name" value="VWFA DOMAIN-CONTAINING PROTEIN"/>
    <property type="match status" value="1"/>
</dbReference>
<comment type="caution">
    <text evidence="2">The sequence shown here is derived from an EMBL/GenBank/DDBJ whole genome shotgun (WGS) entry which is preliminary data.</text>
</comment>
<evidence type="ECO:0008006" key="4">
    <source>
        <dbReference type="Google" id="ProtNLM"/>
    </source>
</evidence>
<accession>X6LQJ3</accession>
<dbReference type="OrthoDB" id="2343366at2759"/>
<keyword evidence="3" id="KW-1185">Reference proteome</keyword>
<feature type="compositionally biased region" description="Basic and acidic residues" evidence="1">
    <location>
        <begin position="486"/>
        <end position="509"/>
    </location>
</feature>
<reference evidence="2 3" key="1">
    <citation type="journal article" date="2013" name="Curr. Biol.">
        <title>The Genome of the Foraminiferan Reticulomyxa filosa.</title>
        <authorList>
            <person name="Glockner G."/>
            <person name="Hulsmann N."/>
            <person name="Schleicher M."/>
            <person name="Noegel A.A."/>
            <person name="Eichinger L."/>
            <person name="Gallinger C."/>
            <person name="Pawlowski J."/>
            <person name="Sierra R."/>
            <person name="Euteneuer U."/>
            <person name="Pillet L."/>
            <person name="Moustafa A."/>
            <person name="Platzer M."/>
            <person name="Groth M."/>
            <person name="Szafranski K."/>
            <person name="Schliwa M."/>
        </authorList>
    </citation>
    <scope>NUCLEOTIDE SEQUENCE [LARGE SCALE GENOMIC DNA]</scope>
</reference>
<dbReference type="EMBL" id="ASPP01034369">
    <property type="protein sequence ID" value="ETO03015.1"/>
    <property type="molecule type" value="Genomic_DNA"/>
</dbReference>
<feature type="compositionally biased region" description="Polar residues" evidence="1">
    <location>
        <begin position="104"/>
        <end position="118"/>
    </location>
</feature>
<dbReference type="Gene3D" id="3.40.50.300">
    <property type="entry name" value="P-loop containing nucleotide triphosphate hydrolases"/>
    <property type="match status" value="1"/>
</dbReference>
<gene>
    <name evidence="2" type="ORF">RFI_34397</name>
</gene>
<dbReference type="PANTHER" id="PTHR22796">
    <property type="entry name" value="URG4-RELATED"/>
    <property type="match status" value="1"/>
</dbReference>
<feature type="region of interest" description="Disordered" evidence="1">
    <location>
        <begin position="80"/>
        <end position="120"/>
    </location>
</feature>
<name>X6LQJ3_RETFI</name>
<evidence type="ECO:0000313" key="3">
    <source>
        <dbReference type="Proteomes" id="UP000023152"/>
    </source>
</evidence>
<evidence type="ECO:0000256" key="1">
    <source>
        <dbReference type="SAM" id="MobiDB-lite"/>
    </source>
</evidence>
<sequence>MKAVARELSKERVNRFFHNNSSTLTWKEDFEIGYKALTKWIPDTAFYHSFWHSYHKDLDKEVCDLYKQYERCINKGDNISQKRKEEEQREEEKENQKLNEKKSFQQQSDGNKPTSKGSQALFGSFFSKKTLQWSKSEMQLTEDGNKIAENYTFIQIQSIALFGQIYEYFKFQFPVFKAIKTVSDQEKELKEKYNDNRLKQESELDRTFLKKLEDKLKNGCPLVCGIEKWQDNKINLNMSTRLKPIRRLTFTFGNFTNPNPDYLELKQVVQKNNEFDIHSNEELVFVYGLSNNEIVLVLSIDKNVSDCLPEDEEINKEDEKYDVGNEHAKKQDVWNEQYNQNYVTKIFLSSRQTLNRAKRPIGELRGRMTLVTLSEQRHYMMLYERARQLIHVYSWKERIVDSLQPLNKTIDLRERVLPDGSYVTSMCFDNKNDNLYILDSTNIIRCIDLDRDQLNHEREIVCKEQYVKLMTTFEGGYIVGIKPHEKKKEEVQTNHNKDKVNKEDVQTPDEHDEPGSATTDIKGETQAVTLESSTSMNTSNAAIITSTKFKPNSLVQCDFYILDDSKELVRSLVLPKEFTSGGIHGIQFKLILQTQAYVVSLDDARCALLCLPLQISLKKSQLHLELTSMYGDVTIPSDDEKVGTRIPSKLDYIEYSLDKFGSKPEFFIQKKLTLHLSVLFDANEITHHHHHGFRKKIKQDTKKVFRHLDWQCVPLVIDGKNKQIHLKDVLKLVKNHSPFRSGDEFIRQVIVQFPMQIARASGGEFVLLHNGENDQARYAHCTTNGSFVDCIRFGGYDALINSWPGKIRVVSSMGKQSTGKSYMLNHLLGCKFDISGARCTDGVWITARIVGDILYVILDFEGLGSFERSPQEDALLSVFNASISNCTVFKCENRFDQDIAKMFERFQNGVQFLRDDNDKLFKGRLLIVIKDIPPADTKQVISEFSKKIASFCQDCTDKNGESESFVMQMYKDPTNIYIEPYPPLTHISFFKKLIVLRRSIESLPIIHGDGGILFLRHMKAIMAKLTMKDWNSNLSEQIVESAVERVQQYTESVINFGTLTISKTFESLERFDVNEDMEVVDLTKKEKIVVKNSDVVNSLLQKLEHVQHQSNEQSNETMTEQISQLKQWKGHFEKILDNIPNAGLNLIHNNILKFLYREFERQVPECKRGHSTHKKWFITFQLFLKLIYLRRELTLEKWITNELHGFGFQTLRGNNNVQEQTVGVTDKRVKRGQKEAMAKFIKPLTNIVLNQLQAAENLLMLCGAKCKDCYFLCLLRHAHQWNGEADHSCLGSHQCVQLCKCCQVNANSCDKEEILPCKLQAGHESFHDCRRKSHKCDKDCSLRQYGNCNEKCGLEFGHSSETACMCNSPIHYCNENCSLPGCPNKCEIDYAKEHTRHECSEKRCTKRCEIPSCGIFFFKKSLHACTLSCFVMH</sequence>
<feature type="compositionally biased region" description="Basic and acidic residues" evidence="1">
    <location>
        <begin position="80"/>
        <end position="103"/>
    </location>
</feature>
<evidence type="ECO:0000313" key="2">
    <source>
        <dbReference type="EMBL" id="ETO03015.1"/>
    </source>
</evidence>
<protein>
    <recommendedName>
        <fullName evidence="4">VLIG-type G domain-containing protein</fullName>
    </recommendedName>
</protein>
<feature type="region of interest" description="Disordered" evidence="1">
    <location>
        <begin position="486"/>
        <end position="522"/>
    </location>
</feature>
<dbReference type="SUPFAM" id="SSF52540">
    <property type="entry name" value="P-loop containing nucleoside triphosphate hydrolases"/>
    <property type="match status" value="1"/>
</dbReference>
<dbReference type="Proteomes" id="UP000023152">
    <property type="component" value="Unassembled WGS sequence"/>
</dbReference>
<proteinExistence type="predicted"/>
<dbReference type="InterPro" id="IPR027417">
    <property type="entry name" value="P-loop_NTPase"/>
</dbReference>